<dbReference type="GO" id="GO:0003677">
    <property type="term" value="F:DNA binding"/>
    <property type="evidence" value="ECO:0007669"/>
    <property type="project" value="InterPro"/>
</dbReference>
<dbReference type="PANTHER" id="PTHR47691">
    <property type="entry name" value="REGULATOR-RELATED"/>
    <property type="match status" value="1"/>
</dbReference>
<dbReference type="PANTHER" id="PTHR47691:SF3">
    <property type="entry name" value="HTH-TYPE TRANSCRIPTIONAL REGULATOR RV0890C-RELATED"/>
    <property type="match status" value="1"/>
</dbReference>
<dbReference type="InterPro" id="IPR000792">
    <property type="entry name" value="Tscrpt_reg_LuxR_C"/>
</dbReference>
<keyword evidence="3" id="KW-1185">Reference proteome</keyword>
<accession>A0A9X2NGN9</accession>
<dbReference type="InterPro" id="IPR011990">
    <property type="entry name" value="TPR-like_helical_dom_sf"/>
</dbReference>
<dbReference type="PRINTS" id="PR00364">
    <property type="entry name" value="DISEASERSIST"/>
</dbReference>
<dbReference type="InterPro" id="IPR016032">
    <property type="entry name" value="Sig_transdc_resp-reg_C-effctor"/>
</dbReference>
<dbReference type="Proteomes" id="UP001144096">
    <property type="component" value="Unassembled WGS sequence"/>
</dbReference>
<dbReference type="SUPFAM" id="SSF52540">
    <property type="entry name" value="P-loop containing nucleoside triphosphate hydrolases"/>
    <property type="match status" value="1"/>
</dbReference>
<dbReference type="Gene3D" id="3.40.50.300">
    <property type="entry name" value="P-loop containing nucleotide triphosphate hydrolases"/>
    <property type="match status" value="1"/>
</dbReference>
<dbReference type="CDD" id="cd06170">
    <property type="entry name" value="LuxR_C_like"/>
    <property type="match status" value="1"/>
</dbReference>
<dbReference type="InterPro" id="IPR049945">
    <property type="entry name" value="AAA_22"/>
</dbReference>
<evidence type="ECO:0000259" key="1">
    <source>
        <dbReference type="PROSITE" id="PS50043"/>
    </source>
</evidence>
<protein>
    <submittedName>
        <fullName evidence="2">LuxR C-terminal-related transcriptional regulator</fullName>
    </submittedName>
</protein>
<comment type="caution">
    <text evidence="2">The sequence shown here is derived from an EMBL/GenBank/DDBJ whole genome shotgun (WGS) entry which is preliminary data.</text>
</comment>
<dbReference type="AlphaFoldDB" id="A0A9X2NGN9"/>
<feature type="domain" description="HTH luxR-type" evidence="1">
    <location>
        <begin position="735"/>
        <end position="801"/>
    </location>
</feature>
<dbReference type="InterPro" id="IPR036388">
    <property type="entry name" value="WH-like_DNA-bd_sf"/>
</dbReference>
<dbReference type="InterPro" id="IPR027417">
    <property type="entry name" value="P-loop_NTPase"/>
</dbReference>
<dbReference type="SUPFAM" id="SSF46894">
    <property type="entry name" value="C-terminal effector domain of the bipartite response regulators"/>
    <property type="match status" value="1"/>
</dbReference>
<dbReference type="SUPFAM" id="SSF48452">
    <property type="entry name" value="TPR-like"/>
    <property type="match status" value="1"/>
</dbReference>
<gene>
    <name evidence="2" type="ORF">M8542_36465</name>
</gene>
<dbReference type="Pfam" id="PF13401">
    <property type="entry name" value="AAA_22"/>
    <property type="match status" value="1"/>
</dbReference>
<dbReference type="Gene3D" id="1.25.40.10">
    <property type="entry name" value="Tetratricopeptide repeat domain"/>
    <property type="match status" value="1"/>
</dbReference>
<proteinExistence type="predicted"/>
<reference evidence="2" key="1">
    <citation type="submission" date="2022-06" db="EMBL/GenBank/DDBJ databases">
        <title>Amycolatopsis iheyaensis sp. nov., a new species of the genus Amycolatopsis isolated from soil in Iheya island, Japan.</title>
        <authorList>
            <person name="Ngamcharungchit C."/>
            <person name="Kanto H."/>
            <person name="Take A."/>
            <person name="Intra B."/>
            <person name="Matsumoto A."/>
            <person name="Panbangred W."/>
            <person name="Inahashi Y."/>
        </authorList>
    </citation>
    <scope>NUCLEOTIDE SEQUENCE</scope>
    <source>
        <strain evidence="2">OK19-0408</strain>
    </source>
</reference>
<dbReference type="Gene3D" id="1.10.10.10">
    <property type="entry name" value="Winged helix-like DNA-binding domain superfamily/Winged helix DNA-binding domain"/>
    <property type="match status" value="1"/>
</dbReference>
<dbReference type="RefSeq" id="WP_257924898.1">
    <property type="nucleotide sequence ID" value="NZ_JAMXQV010000024.1"/>
</dbReference>
<dbReference type="SMART" id="SM00421">
    <property type="entry name" value="HTH_LUXR"/>
    <property type="match status" value="1"/>
</dbReference>
<dbReference type="GO" id="GO:0016887">
    <property type="term" value="F:ATP hydrolysis activity"/>
    <property type="evidence" value="ECO:0007669"/>
    <property type="project" value="InterPro"/>
</dbReference>
<dbReference type="Pfam" id="PF00196">
    <property type="entry name" value="GerE"/>
    <property type="match status" value="1"/>
</dbReference>
<dbReference type="GO" id="GO:0006355">
    <property type="term" value="P:regulation of DNA-templated transcription"/>
    <property type="evidence" value="ECO:0007669"/>
    <property type="project" value="InterPro"/>
</dbReference>
<evidence type="ECO:0000313" key="3">
    <source>
        <dbReference type="Proteomes" id="UP001144096"/>
    </source>
</evidence>
<sequence length="813" mass="88394">MTVSDDDLHFASRDAPSRTESSVPVELDSFIGRSRLLERGRTLLNSHGTRLVTLTGFGGVGKTRLLLRLAHELTASRGYPDGVFVAGLAELREGGDRLYAAVADALHIQDSASTPGLDRLRDYFRDRQLLLMLDNCEHLIGDMPGTGPVPTLLNTLLQQAAGLQVVATSRERLGVRGERLLLVPPLCVGDEDRCDCGADNGGVHDALQLLIDRAAELGVTIRERDYDTAARLCRRLDGIPLGIELAAVPLAGNAMTLQALTEHADLLSLLDRGTSGQSNHQTLHAMVDWSYSRLPEPEQKLWALASMFEGTFDREAIKAIGLDNGIVEAEVQPLLISLVGKNVLKGVERQNRLRYRMLETIRQYGQLVVESGQAPRSRQAYTSYLETLAERGTREWQTRYQLEWMLRLNEFRPDLIAIQRHLLATRQTAARGLELAIHVTQTCAFIFGGRLNENLRMLGAGLAQHPDAPSANQVTALSLAAWIALIQGNHERAAPLLSHAEAAATALGVADDFGPLDVARGTWLWLAEQNLTRARRALTAFRGAASAFRAAGAKPDEWMARLFLTMSAASLGRLDVAKAESVTLLADAEAAEAPWCISWALWCRALVKLLDGKPHQATESAQKALCIQLDIGDAWGPVLSLWLLALIAARLGDYEAAARVLGGAQARQLATQATVLQTGPFLRLQRLAEAAGRHELGDDEVGDDRWTIFVTSGQNSSADEMHALALGPLGTTPQPTTPRDGLSPREFEVARLIAKGLTNKEIAGHLTPITPRTVGVYVTNINHKLGTKTRAAIAAWYLTMVAPAAGRRNQDSP</sequence>
<dbReference type="PROSITE" id="PS50043">
    <property type="entry name" value="HTH_LUXR_2"/>
    <property type="match status" value="1"/>
</dbReference>
<evidence type="ECO:0000313" key="2">
    <source>
        <dbReference type="EMBL" id="MCR6488339.1"/>
    </source>
</evidence>
<dbReference type="EMBL" id="JAMXQV010000024">
    <property type="protein sequence ID" value="MCR6488339.1"/>
    <property type="molecule type" value="Genomic_DNA"/>
</dbReference>
<organism evidence="2 3">
    <name type="scientific">Amycolatopsis iheyensis</name>
    <dbReference type="NCBI Taxonomy" id="2945988"/>
    <lineage>
        <taxon>Bacteria</taxon>
        <taxon>Bacillati</taxon>
        <taxon>Actinomycetota</taxon>
        <taxon>Actinomycetes</taxon>
        <taxon>Pseudonocardiales</taxon>
        <taxon>Pseudonocardiaceae</taxon>
        <taxon>Amycolatopsis</taxon>
    </lineage>
</organism>
<name>A0A9X2NGN9_9PSEU</name>